<dbReference type="GO" id="GO:0016747">
    <property type="term" value="F:acyltransferase activity, transferring groups other than amino-acyl groups"/>
    <property type="evidence" value="ECO:0007669"/>
    <property type="project" value="InterPro"/>
</dbReference>
<evidence type="ECO:0000259" key="6">
    <source>
        <dbReference type="Pfam" id="PF02797"/>
    </source>
</evidence>
<dbReference type="RefSeq" id="WP_121202703.1">
    <property type="nucleotide sequence ID" value="NZ_RBZP01000001.1"/>
</dbReference>
<feature type="domain" description="Chalcone/stilbene synthase N-terminal" evidence="5">
    <location>
        <begin position="100"/>
        <end position="206"/>
    </location>
</feature>
<proteinExistence type="inferred from homology"/>
<name>A0A495AFX6_9BACI</name>
<dbReference type="AlphaFoldDB" id="A0A495AFX6"/>
<sequence>MTYICSTGISTPKYNMNQQEIKQFVKNIFSYSTRQVDRLLPVFDHAEVKNRQFVVEKSWFEEEHSFEEKNNLYQLYAKEYSLKAIDHCLYNPDFLVDSIPYEAIDMIIYVSSSGIAAPSMDVYLLNERPFRRDVKRMPLWGLGCAGGAVGLSSAYDWTTAHPEKVALVVCCELCSLTFQKGDVKKSNIVGTALFGDGVSAALVVGEDSPYLKYRKTTVPKISSSSSWLQSNSTSVMGWDVTNRGLEVIFAKSIPSLVLSFWKEHIQSFLSHVNYNKSDIHSYVAHPGGKKVLLAMEEVLQCSSDKLVHSYNVLSDHGNMSSATVLYVLNRWMSEGVDSKEKSILSALGPGFSSELLLLEWNE</sequence>
<dbReference type="Pfam" id="PF02797">
    <property type="entry name" value="Chal_sti_synt_C"/>
    <property type="match status" value="1"/>
</dbReference>
<reference evidence="7 8" key="1">
    <citation type="journal article" date="2016" name="Int. J. Syst. Evol. Microbiol.">
        <title>Oceanobacillus halophilus sp. nov., a novel moderately halophilic bacterium from a hypersaline lake.</title>
        <authorList>
            <person name="Amoozegar M.A."/>
            <person name="Bagheri M."/>
            <person name="Makhdoumi A."/>
            <person name="Nikou M.M."/>
            <person name="Fazeli S.A.S."/>
            <person name="Schumann P."/>
            <person name="Sproer C."/>
            <person name="Sanchez-Porro C."/>
            <person name="Ventosa A."/>
        </authorList>
    </citation>
    <scope>NUCLEOTIDE SEQUENCE [LARGE SCALE GENOMIC DNA]</scope>
    <source>
        <strain evidence="7 8">DSM 23996</strain>
    </source>
</reference>
<evidence type="ECO:0000256" key="3">
    <source>
        <dbReference type="ARBA" id="ARBA00023315"/>
    </source>
</evidence>
<dbReference type="PANTHER" id="PTHR11877:SF99">
    <property type="entry name" value="1,3,6,8-TETRAHYDROXYNAPHTHALENE SYNTHASE"/>
    <property type="match status" value="1"/>
</dbReference>
<accession>A0A495AFX6</accession>
<dbReference type="OrthoDB" id="9786288at2"/>
<dbReference type="InterPro" id="IPR011141">
    <property type="entry name" value="Polyketide_synthase_type-III"/>
</dbReference>
<dbReference type="Gene3D" id="3.40.47.10">
    <property type="match status" value="2"/>
</dbReference>
<dbReference type="PANTHER" id="PTHR11877">
    <property type="entry name" value="HYDROXYMETHYLGLUTARYL-COA SYNTHASE"/>
    <property type="match status" value="1"/>
</dbReference>
<dbReference type="Pfam" id="PF00195">
    <property type="entry name" value="Chal_sti_synt_N"/>
    <property type="match status" value="1"/>
</dbReference>
<dbReference type="Proteomes" id="UP000269301">
    <property type="component" value="Unassembled WGS sequence"/>
</dbReference>
<evidence type="ECO:0000259" key="5">
    <source>
        <dbReference type="Pfam" id="PF00195"/>
    </source>
</evidence>
<gene>
    <name evidence="7" type="ORF">D8M06_02135</name>
</gene>
<protein>
    <submittedName>
        <fullName evidence="7">Type III polyketide synthase</fullName>
    </submittedName>
</protein>
<dbReference type="SUPFAM" id="SSF53901">
    <property type="entry name" value="Thiolase-like"/>
    <property type="match status" value="2"/>
</dbReference>
<evidence type="ECO:0000256" key="1">
    <source>
        <dbReference type="ARBA" id="ARBA00005531"/>
    </source>
</evidence>
<evidence type="ECO:0000313" key="8">
    <source>
        <dbReference type="Proteomes" id="UP000269301"/>
    </source>
</evidence>
<keyword evidence="3" id="KW-0012">Acyltransferase</keyword>
<dbReference type="CDD" id="cd00831">
    <property type="entry name" value="CHS_like"/>
    <property type="match status" value="1"/>
</dbReference>
<dbReference type="PIRSF" id="PIRSF000451">
    <property type="entry name" value="PKS_III"/>
    <property type="match status" value="1"/>
</dbReference>
<dbReference type="InterPro" id="IPR016039">
    <property type="entry name" value="Thiolase-like"/>
</dbReference>
<dbReference type="EMBL" id="RBZP01000001">
    <property type="protein sequence ID" value="RKQ37625.1"/>
    <property type="molecule type" value="Genomic_DNA"/>
</dbReference>
<dbReference type="InterPro" id="IPR012328">
    <property type="entry name" value="Chalcone/stilbene_synt_C"/>
</dbReference>
<dbReference type="InterPro" id="IPR001099">
    <property type="entry name" value="Chalcone/stilbene_synt_N"/>
</dbReference>
<feature type="domain" description="Chalcone/stilbene synthase C-terminal" evidence="6">
    <location>
        <begin position="227"/>
        <end position="358"/>
    </location>
</feature>
<organism evidence="7 8">
    <name type="scientific">Oceanobacillus halophilus</name>
    <dbReference type="NCBI Taxonomy" id="930130"/>
    <lineage>
        <taxon>Bacteria</taxon>
        <taxon>Bacillati</taxon>
        <taxon>Bacillota</taxon>
        <taxon>Bacilli</taxon>
        <taxon>Bacillales</taxon>
        <taxon>Bacillaceae</taxon>
        <taxon>Oceanobacillus</taxon>
    </lineage>
</organism>
<evidence type="ECO:0000256" key="2">
    <source>
        <dbReference type="ARBA" id="ARBA00022679"/>
    </source>
</evidence>
<keyword evidence="8" id="KW-1185">Reference proteome</keyword>
<dbReference type="GO" id="GO:0030639">
    <property type="term" value="P:polyketide biosynthetic process"/>
    <property type="evidence" value="ECO:0007669"/>
    <property type="project" value="TreeGrafter"/>
</dbReference>
<comment type="caution">
    <text evidence="7">The sequence shown here is derived from an EMBL/GenBank/DDBJ whole genome shotgun (WGS) entry which is preliminary data.</text>
</comment>
<keyword evidence="2" id="KW-0808">Transferase</keyword>
<evidence type="ECO:0000313" key="7">
    <source>
        <dbReference type="EMBL" id="RKQ37625.1"/>
    </source>
</evidence>
<comment type="similarity">
    <text evidence="1">Belongs to the thiolase-like superfamily. Chalcone/stilbene synthases family.</text>
</comment>
<feature type="active site" description="Acyl-thioester intermediate" evidence="4">
    <location>
        <position position="144"/>
    </location>
</feature>
<evidence type="ECO:0000256" key="4">
    <source>
        <dbReference type="PIRSR" id="PIRSR000451-1"/>
    </source>
</evidence>